<feature type="domain" description="Thymidylate kinase-like" evidence="11">
    <location>
        <begin position="42"/>
        <end position="221"/>
    </location>
</feature>
<evidence type="ECO:0000256" key="3">
    <source>
        <dbReference type="ARBA" id="ARBA00012980"/>
    </source>
</evidence>
<dbReference type="Proteomes" id="UP001152797">
    <property type="component" value="Unassembled WGS sequence"/>
</dbReference>
<feature type="domain" description="Endoplasmic reticulum resident protein 29 C-terminal" evidence="12">
    <location>
        <begin position="394"/>
        <end position="482"/>
    </location>
</feature>
<evidence type="ECO:0000256" key="9">
    <source>
        <dbReference type="ARBA" id="ARBA00022824"/>
    </source>
</evidence>
<evidence type="ECO:0000256" key="7">
    <source>
        <dbReference type="ARBA" id="ARBA00022741"/>
    </source>
</evidence>
<reference evidence="14" key="1">
    <citation type="submission" date="2022-10" db="EMBL/GenBank/DDBJ databases">
        <authorList>
            <person name="Chen Y."/>
            <person name="Dougan E. K."/>
            <person name="Chan C."/>
            <person name="Rhodes N."/>
            <person name="Thang M."/>
        </authorList>
    </citation>
    <scope>NUCLEOTIDE SEQUENCE</scope>
</reference>
<dbReference type="InterPro" id="IPR027417">
    <property type="entry name" value="P-loop_NTPase"/>
</dbReference>
<dbReference type="HAMAP" id="MF_00165">
    <property type="entry name" value="Thymidylate_kinase"/>
    <property type="match status" value="1"/>
</dbReference>
<dbReference type="PANTHER" id="PTHR10344">
    <property type="entry name" value="THYMIDYLATE KINASE"/>
    <property type="match status" value="1"/>
</dbReference>
<dbReference type="GO" id="GO:0004550">
    <property type="term" value="F:nucleoside diphosphate kinase activity"/>
    <property type="evidence" value="ECO:0007669"/>
    <property type="project" value="TreeGrafter"/>
</dbReference>
<dbReference type="SUPFAM" id="SSF52540">
    <property type="entry name" value="P-loop containing nucleoside triphosphate hydrolases"/>
    <property type="match status" value="1"/>
</dbReference>
<accession>A0A9P1D2D9</accession>
<dbReference type="GO" id="GO:0005524">
    <property type="term" value="F:ATP binding"/>
    <property type="evidence" value="ECO:0007669"/>
    <property type="project" value="UniProtKB-KW"/>
</dbReference>
<dbReference type="CDD" id="cd01672">
    <property type="entry name" value="TMPK"/>
    <property type="match status" value="1"/>
</dbReference>
<dbReference type="Gene3D" id="3.40.30.10">
    <property type="entry name" value="Glutaredoxin"/>
    <property type="match status" value="1"/>
</dbReference>
<evidence type="ECO:0000256" key="2">
    <source>
        <dbReference type="ARBA" id="ARBA00009776"/>
    </source>
</evidence>
<dbReference type="GO" id="GO:0006233">
    <property type="term" value="P:dTDP biosynthetic process"/>
    <property type="evidence" value="ECO:0007669"/>
    <property type="project" value="InterPro"/>
</dbReference>
<dbReference type="AlphaFoldDB" id="A0A9P1D2D9"/>
<keyword evidence="8" id="KW-0418">Kinase</keyword>
<organism evidence="14">
    <name type="scientific">Cladocopium goreaui</name>
    <dbReference type="NCBI Taxonomy" id="2562237"/>
    <lineage>
        <taxon>Eukaryota</taxon>
        <taxon>Sar</taxon>
        <taxon>Alveolata</taxon>
        <taxon>Dinophyceae</taxon>
        <taxon>Suessiales</taxon>
        <taxon>Symbiodiniaceae</taxon>
        <taxon>Cladocopium</taxon>
    </lineage>
</organism>
<evidence type="ECO:0000259" key="11">
    <source>
        <dbReference type="Pfam" id="PF02223"/>
    </source>
</evidence>
<dbReference type="Gene3D" id="1.20.1150.12">
    <property type="entry name" value="Endoplasmic reticulum resident protein 29, C-terminal domain"/>
    <property type="match status" value="1"/>
</dbReference>
<dbReference type="Pfam" id="PF07749">
    <property type="entry name" value="ERp29"/>
    <property type="match status" value="1"/>
</dbReference>
<reference evidence="15" key="2">
    <citation type="submission" date="2024-04" db="EMBL/GenBank/DDBJ databases">
        <authorList>
            <person name="Chen Y."/>
            <person name="Shah S."/>
            <person name="Dougan E. K."/>
            <person name="Thang M."/>
            <person name="Chan C."/>
        </authorList>
    </citation>
    <scope>NUCLEOTIDE SEQUENCE [LARGE SCALE GENOMIC DNA]</scope>
</reference>
<sequence length="491" mass="55025">MVGQELSNAEAADVRSALRFLEAPPEEKPIWGSAQRGLFFVFEGLDRSGKSTQSKKLEEYFSKAGRPVKWTCFPNRKTPIGAAIDLYLRRQLELPDEAVHRLFSANRWEMAQSIVEDLRAGTTIICDRYAFSGVAYSAAKGLDFSWCQAPDRGLPCPDGIFFLHIDEKVGAARSNFGDERYENAEMQARVRGQFKDPRLRANVNWQDVNGARDMEVIHAEIRSAVEAIRQEDQVQLPWQQCSTPAQRSTPMASSVGTVILVIVASLLGVEGTAQGALKLDNYTFSKVTSLPGWSFFVKFDQSYAYGEKEDEFKLLCKHAHQVPSFMMAEVPVQEYGDKENDDLRDQFKLTKEDFPAYFLINEASPAGLRYTGNVKADLLVTWLRRQKIPIPSLGTIDELDQLAQKFIKEGAADAVLEEARKVAEDIPDKKAAIYIKIMQKIKEKGEGYVAAEVERVGKISGVSLAAEKKAELEEKLKILEIFSAFSAKEEL</sequence>
<proteinExistence type="inferred from homology"/>
<evidence type="ECO:0000313" key="14">
    <source>
        <dbReference type="EMBL" id="CAI4001725.1"/>
    </source>
</evidence>
<name>A0A9P1D2D9_9DINO</name>
<dbReference type="InterPro" id="IPR039430">
    <property type="entry name" value="Thymidylate_kin-like_dom"/>
</dbReference>
<dbReference type="EMBL" id="CAMXCT030002990">
    <property type="protein sequence ID" value="CAL4789037.1"/>
    <property type="molecule type" value="Genomic_DNA"/>
</dbReference>
<keyword evidence="16" id="KW-1185">Reference proteome</keyword>
<dbReference type="GO" id="GO:0006227">
    <property type="term" value="P:dUDP biosynthetic process"/>
    <property type="evidence" value="ECO:0007669"/>
    <property type="project" value="TreeGrafter"/>
</dbReference>
<evidence type="ECO:0000256" key="8">
    <source>
        <dbReference type="ARBA" id="ARBA00022777"/>
    </source>
</evidence>
<dbReference type="InterPro" id="IPR036356">
    <property type="entry name" value="ERp29_C_sf"/>
</dbReference>
<dbReference type="EC" id="2.7.4.9" evidence="3"/>
<dbReference type="GO" id="GO:0005788">
    <property type="term" value="C:endoplasmic reticulum lumen"/>
    <property type="evidence" value="ECO:0007669"/>
    <property type="project" value="InterPro"/>
</dbReference>
<dbReference type="GO" id="GO:0005739">
    <property type="term" value="C:mitochondrion"/>
    <property type="evidence" value="ECO:0007669"/>
    <property type="project" value="TreeGrafter"/>
</dbReference>
<dbReference type="InterPro" id="IPR011679">
    <property type="entry name" value="ERp29_C"/>
</dbReference>
<protein>
    <recommendedName>
        <fullName evidence="4">Thymidylate kinase</fullName>
        <ecNumber evidence="3">2.7.4.9</ecNumber>
    </recommendedName>
</protein>
<evidence type="ECO:0000259" key="12">
    <source>
        <dbReference type="Pfam" id="PF07749"/>
    </source>
</evidence>
<dbReference type="SUPFAM" id="SSF52833">
    <property type="entry name" value="Thioredoxin-like"/>
    <property type="match status" value="1"/>
</dbReference>
<dbReference type="GO" id="GO:0006235">
    <property type="term" value="P:dTTP biosynthetic process"/>
    <property type="evidence" value="ECO:0007669"/>
    <property type="project" value="TreeGrafter"/>
</dbReference>
<dbReference type="EMBL" id="CAMXCT020002990">
    <property type="protein sequence ID" value="CAL1155100.1"/>
    <property type="molecule type" value="Genomic_DNA"/>
</dbReference>
<keyword evidence="7" id="KW-0547">Nucleotide-binding</keyword>
<dbReference type="OrthoDB" id="425602at2759"/>
<evidence type="ECO:0000256" key="6">
    <source>
        <dbReference type="ARBA" id="ARBA00022727"/>
    </source>
</evidence>
<keyword evidence="10" id="KW-0067">ATP-binding</keyword>
<dbReference type="GO" id="GO:0004798">
    <property type="term" value="F:dTMP kinase activity"/>
    <property type="evidence" value="ECO:0007669"/>
    <property type="project" value="UniProtKB-EC"/>
</dbReference>
<comment type="pathway">
    <text evidence="1">Pyrimidine metabolism; dTTP biosynthesis.</text>
</comment>
<dbReference type="PANTHER" id="PTHR10344:SF1">
    <property type="entry name" value="THYMIDYLATE KINASE"/>
    <property type="match status" value="1"/>
</dbReference>
<dbReference type="GO" id="GO:0005634">
    <property type="term" value="C:nucleus"/>
    <property type="evidence" value="ECO:0007669"/>
    <property type="project" value="TreeGrafter"/>
</dbReference>
<dbReference type="GO" id="GO:0009306">
    <property type="term" value="P:protein secretion"/>
    <property type="evidence" value="ECO:0007669"/>
    <property type="project" value="InterPro"/>
</dbReference>
<evidence type="ECO:0000256" key="5">
    <source>
        <dbReference type="ARBA" id="ARBA00022679"/>
    </source>
</evidence>
<dbReference type="EMBL" id="CAMXCT010002990">
    <property type="protein sequence ID" value="CAI4001725.1"/>
    <property type="molecule type" value="Genomic_DNA"/>
</dbReference>
<comment type="caution">
    <text evidence="14">The sequence shown here is derived from an EMBL/GenBank/DDBJ whole genome shotgun (WGS) entry which is preliminary data.</text>
</comment>
<comment type="similarity">
    <text evidence="2">Belongs to the thymidylate kinase family.</text>
</comment>
<dbReference type="InterPro" id="IPR018095">
    <property type="entry name" value="Thymidylate_kin_CS"/>
</dbReference>
<dbReference type="Pfam" id="PF07912">
    <property type="entry name" value="ERp29_N"/>
    <property type="match status" value="1"/>
</dbReference>
<evidence type="ECO:0000256" key="10">
    <source>
        <dbReference type="ARBA" id="ARBA00022840"/>
    </source>
</evidence>
<dbReference type="NCBIfam" id="TIGR00041">
    <property type="entry name" value="DTMP_kinase"/>
    <property type="match status" value="1"/>
</dbReference>
<dbReference type="InterPro" id="IPR018094">
    <property type="entry name" value="Thymidylate_kinase"/>
</dbReference>
<dbReference type="Pfam" id="PF02223">
    <property type="entry name" value="Thymidylate_kin"/>
    <property type="match status" value="1"/>
</dbReference>
<evidence type="ECO:0000259" key="13">
    <source>
        <dbReference type="Pfam" id="PF07912"/>
    </source>
</evidence>
<gene>
    <name evidence="14" type="ORF">C1SCF055_LOCUS27744</name>
</gene>
<dbReference type="GO" id="GO:0005829">
    <property type="term" value="C:cytosol"/>
    <property type="evidence" value="ECO:0007669"/>
    <property type="project" value="TreeGrafter"/>
</dbReference>
<dbReference type="InterPro" id="IPR012883">
    <property type="entry name" value="ERp29_N"/>
</dbReference>
<dbReference type="PROSITE" id="PS01331">
    <property type="entry name" value="THYMIDYLATE_KINASE"/>
    <property type="match status" value="1"/>
</dbReference>
<dbReference type="FunFam" id="3.40.50.300:FF:000679">
    <property type="entry name" value="Thymidylate kinase"/>
    <property type="match status" value="1"/>
</dbReference>
<evidence type="ECO:0000256" key="1">
    <source>
        <dbReference type="ARBA" id="ARBA00004992"/>
    </source>
</evidence>
<evidence type="ECO:0000313" key="16">
    <source>
        <dbReference type="Proteomes" id="UP001152797"/>
    </source>
</evidence>
<evidence type="ECO:0000313" key="15">
    <source>
        <dbReference type="EMBL" id="CAL1155100.1"/>
    </source>
</evidence>
<dbReference type="Gene3D" id="3.40.50.300">
    <property type="entry name" value="P-loop containing nucleotide triphosphate hydrolases"/>
    <property type="match status" value="1"/>
</dbReference>
<keyword evidence="9" id="KW-0256">Endoplasmic reticulum</keyword>
<dbReference type="SUPFAM" id="SSF47933">
    <property type="entry name" value="ERP29 C domain-like"/>
    <property type="match status" value="1"/>
</dbReference>
<feature type="domain" description="ERp29 N-terminal" evidence="13">
    <location>
        <begin position="272"/>
        <end position="386"/>
    </location>
</feature>
<keyword evidence="6" id="KW-0545">Nucleotide biosynthesis</keyword>
<dbReference type="InterPro" id="IPR036249">
    <property type="entry name" value="Thioredoxin-like_sf"/>
</dbReference>
<evidence type="ECO:0000256" key="4">
    <source>
        <dbReference type="ARBA" id="ARBA00017144"/>
    </source>
</evidence>
<keyword evidence="5" id="KW-0808">Transferase</keyword>